<feature type="compositionally biased region" description="Pro residues" evidence="1">
    <location>
        <begin position="237"/>
        <end position="249"/>
    </location>
</feature>
<keyword evidence="3" id="KW-1185">Reference proteome</keyword>
<feature type="region of interest" description="Disordered" evidence="1">
    <location>
        <begin position="226"/>
        <end position="249"/>
    </location>
</feature>
<reference evidence="3" key="1">
    <citation type="journal article" date="2024" name="IScience">
        <title>Strigolactones Initiate the Formation of Haustorium-like Structures in Castilleja.</title>
        <authorList>
            <person name="Buerger M."/>
            <person name="Peterson D."/>
            <person name="Chory J."/>
        </authorList>
    </citation>
    <scope>NUCLEOTIDE SEQUENCE [LARGE SCALE GENOMIC DNA]</scope>
</reference>
<proteinExistence type="predicted"/>
<feature type="region of interest" description="Disordered" evidence="1">
    <location>
        <begin position="69"/>
        <end position="116"/>
    </location>
</feature>
<dbReference type="Proteomes" id="UP001632038">
    <property type="component" value="Unassembled WGS sequence"/>
</dbReference>
<evidence type="ECO:0000313" key="3">
    <source>
        <dbReference type="Proteomes" id="UP001632038"/>
    </source>
</evidence>
<name>A0ABD3BGW0_9LAMI</name>
<dbReference type="EMBL" id="JAVIJP010000092">
    <property type="protein sequence ID" value="KAL3616507.1"/>
    <property type="molecule type" value="Genomic_DNA"/>
</dbReference>
<dbReference type="AlphaFoldDB" id="A0ABD3BGW0"/>
<organism evidence="2 3">
    <name type="scientific">Castilleja foliolosa</name>
    <dbReference type="NCBI Taxonomy" id="1961234"/>
    <lineage>
        <taxon>Eukaryota</taxon>
        <taxon>Viridiplantae</taxon>
        <taxon>Streptophyta</taxon>
        <taxon>Embryophyta</taxon>
        <taxon>Tracheophyta</taxon>
        <taxon>Spermatophyta</taxon>
        <taxon>Magnoliopsida</taxon>
        <taxon>eudicotyledons</taxon>
        <taxon>Gunneridae</taxon>
        <taxon>Pentapetalae</taxon>
        <taxon>asterids</taxon>
        <taxon>lamiids</taxon>
        <taxon>Lamiales</taxon>
        <taxon>Orobanchaceae</taxon>
        <taxon>Pedicularideae</taxon>
        <taxon>Castillejinae</taxon>
        <taxon>Castilleja</taxon>
    </lineage>
</organism>
<accession>A0ABD3BGW0</accession>
<evidence type="ECO:0000313" key="2">
    <source>
        <dbReference type="EMBL" id="KAL3616507.1"/>
    </source>
</evidence>
<evidence type="ECO:0000256" key="1">
    <source>
        <dbReference type="SAM" id="MobiDB-lite"/>
    </source>
</evidence>
<protein>
    <submittedName>
        <fullName evidence="2">Uncharacterized protein</fullName>
    </submittedName>
</protein>
<sequence>MDLNQRPSPLSPHFFSSTFPALPPAISERFRHYRRSPTITSISKALHHRPHHRRSPTISAQTLAATYLCHHRPSPPPPSHPFHHRIPAPPPPKPSTAASTRRLHSRSDGTFDSPYSSQLAADYDTRLTEATASSQDPSQIDPDDIFMSVAQTKKGAFGTGVLGKTVSSSRRSCTSTVSSVPQPDPRVEELQTEVTQLRDQMQEVTDLRQQLRESDERTRRLEEMLQSLMTQGHLAPPSGPQPPQPPPSS</sequence>
<comment type="caution">
    <text evidence="2">The sequence shown here is derived from an EMBL/GenBank/DDBJ whole genome shotgun (WGS) entry which is preliminary data.</text>
</comment>
<gene>
    <name evidence="2" type="ORF">CASFOL_039897</name>
</gene>